<dbReference type="Pfam" id="PF02714">
    <property type="entry name" value="RSN1_7TM"/>
    <property type="match status" value="1"/>
</dbReference>
<keyword evidence="16" id="KW-1185">Reference proteome</keyword>
<evidence type="ECO:0000259" key="12">
    <source>
        <dbReference type="Pfam" id="PF02714"/>
    </source>
</evidence>
<comment type="subcellular location">
    <subcellularLocation>
        <location evidence="1">Membrane</location>
        <topology evidence="1">Multi-pass membrane protein</topology>
    </subcellularLocation>
</comment>
<feature type="region of interest" description="Disordered" evidence="10">
    <location>
        <begin position="741"/>
        <end position="781"/>
    </location>
</feature>
<dbReference type="Proteomes" id="UP001396334">
    <property type="component" value="Unassembled WGS sequence"/>
</dbReference>
<dbReference type="PANTHER" id="PTHR13018:SF96">
    <property type="entry name" value="OS05G0393800 PROTEIN"/>
    <property type="match status" value="1"/>
</dbReference>
<feature type="transmembrane region" description="Helical" evidence="11">
    <location>
        <begin position="571"/>
        <end position="601"/>
    </location>
</feature>
<comment type="similarity">
    <text evidence="2">Belongs to the CSC1 (TC 1.A.17) family.</text>
</comment>
<keyword evidence="3" id="KW-0813">Transport</keyword>
<evidence type="ECO:0000256" key="2">
    <source>
        <dbReference type="ARBA" id="ARBA00007779"/>
    </source>
</evidence>
<keyword evidence="9" id="KW-0407">Ion channel</keyword>
<dbReference type="InterPro" id="IPR027815">
    <property type="entry name" value="CSC1/OSCA1-like_cyt"/>
</dbReference>
<protein>
    <recommendedName>
        <fullName evidence="17">CSC1-like protein At4g02900</fullName>
    </recommendedName>
</protein>
<evidence type="ECO:0000259" key="14">
    <source>
        <dbReference type="Pfam" id="PF14703"/>
    </source>
</evidence>
<keyword evidence="8 11" id="KW-0472">Membrane</keyword>
<comment type="caution">
    <text evidence="15">The sequence shown here is derived from an EMBL/GenBank/DDBJ whole genome shotgun (WGS) entry which is preliminary data.</text>
</comment>
<keyword evidence="5" id="KW-0106">Calcium</keyword>
<dbReference type="InterPro" id="IPR003864">
    <property type="entry name" value="CSC1/OSCA1-like_7TM"/>
</dbReference>
<evidence type="ECO:0000313" key="15">
    <source>
        <dbReference type="EMBL" id="KAK8486716.1"/>
    </source>
</evidence>
<dbReference type="EMBL" id="JBBPBN010000430">
    <property type="protein sequence ID" value="KAK8486716.1"/>
    <property type="molecule type" value="Genomic_DNA"/>
</dbReference>
<evidence type="ECO:0000256" key="5">
    <source>
        <dbReference type="ARBA" id="ARBA00022837"/>
    </source>
</evidence>
<feature type="transmembrane region" description="Helical" evidence="11">
    <location>
        <begin position="156"/>
        <end position="175"/>
    </location>
</feature>
<dbReference type="Pfam" id="PF14703">
    <property type="entry name" value="PHM7_cyt"/>
    <property type="match status" value="1"/>
</dbReference>
<keyword evidence="7" id="KW-0406">Ion transport</keyword>
<feature type="domain" description="CSC1/OSCA1-like 7TM region" evidence="12">
    <location>
        <begin position="370"/>
        <end position="605"/>
    </location>
</feature>
<keyword evidence="4 11" id="KW-0812">Transmembrane</keyword>
<dbReference type="PANTHER" id="PTHR13018">
    <property type="entry name" value="PROBABLE MEMBRANE PROTEIN DUF221-RELATED"/>
    <property type="match status" value="1"/>
</dbReference>
<evidence type="ECO:0000256" key="7">
    <source>
        <dbReference type="ARBA" id="ARBA00023065"/>
    </source>
</evidence>
<dbReference type="InterPro" id="IPR032880">
    <property type="entry name" value="CSC1/OSCA1-like_N"/>
</dbReference>
<proteinExistence type="inferred from homology"/>
<feature type="domain" description="CSC1/OSCA1-like N-terminal transmembrane" evidence="13">
    <location>
        <begin position="7"/>
        <end position="177"/>
    </location>
</feature>
<dbReference type="InterPro" id="IPR045122">
    <property type="entry name" value="Csc1-like"/>
</dbReference>
<evidence type="ECO:0000259" key="13">
    <source>
        <dbReference type="Pfam" id="PF13967"/>
    </source>
</evidence>
<evidence type="ECO:0000256" key="6">
    <source>
        <dbReference type="ARBA" id="ARBA00022989"/>
    </source>
</evidence>
<dbReference type="Pfam" id="PF13967">
    <property type="entry name" value="RSN1_TM"/>
    <property type="match status" value="1"/>
</dbReference>
<feature type="transmembrane region" description="Helical" evidence="11">
    <location>
        <begin position="101"/>
        <end position="123"/>
    </location>
</feature>
<keyword evidence="6 11" id="KW-1133">Transmembrane helix</keyword>
<sequence>MASLQDIATAASINLLSAFGFLMAFAILRLQPFNDRVYFPKWYKKGIRSSPTRSGASASKFVNLDCRTYFTFLNWMPAALRMPEPELIDHAGLDSVAYIRIYLLGLRIFVPLAVMSFAVLVPVNWTGDTLERSKDVNFSDIDKLSVSNVADGSHRLWAHIIMSYVFSFWTFYVLYKEYGLLATMRLDYLASEHRRPDQFTVLVRNIPPDPDESVSEHVQHFFRVNHPDHYLTHQVVYNANKLAALVAEKRNLQNWYTYYQNKYERSSKRPMTKTGFMGLWGTKVDAVDYYTSEIQKLSEEEAAERERVSNDPDSIVPAAFVSFKSRWGAAVCAQTQQNRNPTLWLTEWAPEPRDVYWDNFAIPYFELTIRRLIVAVALFFLTFFFMIPITFVQSLANLEGIQKVFPFLKPLIEVESVKSVLQGFLPGIALKIFLALLPRLLMTMSVIEGYPSLSALDRRSAAKYHMFILVNIFLGSIITGSALQQLKTFLEKPPTEIPETIGEYIPMKANFFITYIMVDGWAGVAAESLRLVPLVLFHLKNAFLVKTEQDRSEAMDPGCIDFPVNEPRIQLYMLLGLVYAPITPLLLPFIIIFLAFAYVVFRNQVREWSGILARRAQAFDYKSNNIPTSAAGVTEHKGDRQILFCYPSPPCSHPLVLRFLQGPLRVGFHQIPPAGTGFLIPLLLIHQNSYSLFVPDFESKQQRTQEAMIKDTLERATEPNFNLKTYLKDAYMHPVFKSTDIEKPDPLLEEEDRPLVATTRIANKQSPSSSSASSTSSRSHT</sequence>
<evidence type="ECO:0008006" key="17">
    <source>
        <dbReference type="Google" id="ProtNLM"/>
    </source>
</evidence>
<feature type="transmembrane region" description="Helical" evidence="11">
    <location>
        <begin position="372"/>
        <end position="396"/>
    </location>
</feature>
<evidence type="ECO:0000256" key="9">
    <source>
        <dbReference type="ARBA" id="ARBA00023303"/>
    </source>
</evidence>
<reference evidence="15 16" key="1">
    <citation type="journal article" date="2024" name="G3 (Bethesda)">
        <title>Genome assembly of Hibiscus sabdariffa L. provides insights into metabolisms of medicinal natural products.</title>
        <authorList>
            <person name="Kim T."/>
        </authorList>
    </citation>
    <scope>NUCLEOTIDE SEQUENCE [LARGE SCALE GENOMIC DNA]</scope>
    <source>
        <strain evidence="15">TK-2024</strain>
        <tissue evidence="15">Old leaves</tissue>
    </source>
</reference>
<feature type="domain" description="CSC1/OSCA1-like cytosolic" evidence="14">
    <location>
        <begin position="198"/>
        <end position="359"/>
    </location>
</feature>
<feature type="compositionally biased region" description="Low complexity" evidence="10">
    <location>
        <begin position="766"/>
        <end position="781"/>
    </location>
</feature>
<organism evidence="15 16">
    <name type="scientific">Hibiscus sabdariffa</name>
    <name type="common">roselle</name>
    <dbReference type="NCBI Taxonomy" id="183260"/>
    <lineage>
        <taxon>Eukaryota</taxon>
        <taxon>Viridiplantae</taxon>
        <taxon>Streptophyta</taxon>
        <taxon>Embryophyta</taxon>
        <taxon>Tracheophyta</taxon>
        <taxon>Spermatophyta</taxon>
        <taxon>Magnoliopsida</taxon>
        <taxon>eudicotyledons</taxon>
        <taxon>Gunneridae</taxon>
        <taxon>Pentapetalae</taxon>
        <taxon>rosids</taxon>
        <taxon>malvids</taxon>
        <taxon>Malvales</taxon>
        <taxon>Malvaceae</taxon>
        <taxon>Malvoideae</taxon>
        <taxon>Hibiscus</taxon>
    </lineage>
</organism>
<evidence type="ECO:0000256" key="4">
    <source>
        <dbReference type="ARBA" id="ARBA00022692"/>
    </source>
</evidence>
<accession>A0ABR2A164</accession>
<feature type="transmembrane region" description="Helical" evidence="11">
    <location>
        <begin position="416"/>
        <end position="437"/>
    </location>
</feature>
<name>A0ABR2A164_9ROSI</name>
<evidence type="ECO:0000256" key="10">
    <source>
        <dbReference type="SAM" id="MobiDB-lite"/>
    </source>
</evidence>
<evidence type="ECO:0000313" key="16">
    <source>
        <dbReference type="Proteomes" id="UP001396334"/>
    </source>
</evidence>
<evidence type="ECO:0000256" key="1">
    <source>
        <dbReference type="ARBA" id="ARBA00004141"/>
    </source>
</evidence>
<evidence type="ECO:0000256" key="11">
    <source>
        <dbReference type="SAM" id="Phobius"/>
    </source>
</evidence>
<feature type="transmembrane region" description="Helical" evidence="11">
    <location>
        <begin position="6"/>
        <end position="28"/>
    </location>
</feature>
<evidence type="ECO:0000256" key="8">
    <source>
        <dbReference type="ARBA" id="ARBA00023136"/>
    </source>
</evidence>
<feature type="transmembrane region" description="Helical" evidence="11">
    <location>
        <begin position="464"/>
        <end position="483"/>
    </location>
</feature>
<evidence type="ECO:0000256" key="3">
    <source>
        <dbReference type="ARBA" id="ARBA00022448"/>
    </source>
</evidence>
<gene>
    <name evidence="15" type="ORF">V6N11_069078</name>
</gene>